<dbReference type="EMBL" id="JBHSOW010000106">
    <property type="protein sequence ID" value="MFC5652826.1"/>
    <property type="molecule type" value="Genomic_DNA"/>
</dbReference>
<accession>A0ABW0W804</accession>
<comment type="similarity">
    <text evidence="6">Belongs to the ABC-4 integral membrane protein family.</text>
</comment>
<keyword evidence="4 7" id="KW-1133">Transmembrane helix</keyword>
<gene>
    <name evidence="10" type="ORF">ACFPYJ_27735</name>
</gene>
<keyword evidence="3 7" id="KW-0812">Transmembrane</keyword>
<feature type="transmembrane region" description="Helical" evidence="7">
    <location>
        <begin position="369"/>
        <end position="393"/>
    </location>
</feature>
<dbReference type="PROSITE" id="PS51257">
    <property type="entry name" value="PROKAR_LIPOPROTEIN"/>
    <property type="match status" value="1"/>
</dbReference>
<feature type="domain" description="MacB-like periplasmic core" evidence="9">
    <location>
        <begin position="22"/>
        <end position="249"/>
    </location>
</feature>
<feature type="transmembrane region" description="Helical" evidence="7">
    <location>
        <begin position="21"/>
        <end position="45"/>
    </location>
</feature>
<reference evidence="11" key="1">
    <citation type="journal article" date="2019" name="Int. J. Syst. Evol. Microbiol.">
        <title>The Global Catalogue of Microorganisms (GCM) 10K type strain sequencing project: providing services to taxonomists for standard genome sequencing and annotation.</title>
        <authorList>
            <consortium name="The Broad Institute Genomics Platform"/>
            <consortium name="The Broad Institute Genome Sequencing Center for Infectious Disease"/>
            <person name="Wu L."/>
            <person name="Ma J."/>
        </authorList>
    </citation>
    <scope>NUCLEOTIDE SEQUENCE [LARGE SCALE GENOMIC DNA]</scope>
    <source>
        <strain evidence="11">CGMCC 1.3240</strain>
    </source>
</reference>
<feature type="transmembrane region" description="Helical" evidence="7">
    <location>
        <begin position="267"/>
        <end position="292"/>
    </location>
</feature>
<dbReference type="PANTHER" id="PTHR30572:SF4">
    <property type="entry name" value="ABC TRANSPORTER PERMEASE YTRF"/>
    <property type="match status" value="1"/>
</dbReference>
<sequence length="414" mass="45221">MKTSDKIRFVRQNMKKNKSRIFMTVLATAMGCSFLIMIASVAFGLQKSIVSDMLEDQTLTQIQVHSKQNGNDYENVKPEDIKGLKQLDHVKAVTAQRAANGESDIDGFQAGTNVVVTDFEEETKAGLKLSSGRMPKDESETIVGFDFAKNLVKNGTKETYQGDPIGQTLTFQAKGYDPQTNKEIQLGTVTATVVGILEKPAKEWIEGTNIYLSDKLSGKLFPPNEENLPAVYVYADSAKQVTTISKVLREQNYVIYSVADSIKKMDLVFLVMKIGLIFVGTIAVLIASIGIYNTMTMAVTERSQDIGIMKAIGAHPRTIRSVFLLESFGIGLLGITIGTLVSYGLSAVINRVVPPILSSVLDSKPPENFTFSDIPITLTLVSVVISLGVAILSGMRPASRATRIDVLRALRRDI</sequence>
<evidence type="ECO:0000256" key="7">
    <source>
        <dbReference type="SAM" id="Phobius"/>
    </source>
</evidence>
<dbReference type="Pfam" id="PF02687">
    <property type="entry name" value="FtsX"/>
    <property type="match status" value="1"/>
</dbReference>
<dbReference type="PANTHER" id="PTHR30572">
    <property type="entry name" value="MEMBRANE COMPONENT OF TRANSPORTER-RELATED"/>
    <property type="match status" value="1"/>
</dbReference>
<evidence type="ECO:0000313" key="10">
    <source>
        <dbReference type="EMBL" id="MFC5652826.1"/>
    </source>
</evidence>
<keyword evidence="11" id="KW-1185">Reference proteome</keyword>
<dbReference type="InterPro" id="IPR050250">
    <property type="entry name" value="Macrolide_Exporter_MacB"/>
</dbReference>
<comment type="caution">
    <text evidence="10">The sequence shown here is derived from an EMBL/GenBank/DDBJ whole genome shotgun (WGS) entry which is preliminary data.</text>
</comment>
<evidence type="ECO:0000256" key="2">
    <source>
        <dbReference type="ARBA" id="ARBA00022475"/>
    </source>
</evidence>
<evidence type="ECO:0000256" key="1">
    <source>
        <dbReference type="ARBA" id="ARBA00004651"/>
    </source>
</evidence>
<evidence type="ECO:0000259" key="9">
    <source>
        <dbReference type="Pfam" id="PF12704"/>
    </source>
</evidence>
<feature type="transmembrane region" description="Helical" evidence="7">
    <location>
        <begin position="323"/>
        <end position="349"/>
    </location>
</feature>
<keyword evidence="2" id="KW-1003">Cell membrane</keyword>
<evidence type="ECO:0000256" key="4">
    <source>
        <dbReference type="ARBA" id="ARBA00022989"/>
    </source>
</evidence>
<evidence type="ECO:0000256" key="6">
    <source>
        <dbReference type="ARBA" id="ARBA00038076"/>
    </source>
</evidence>
<evidence type="ECO:0000256" key="5">
    <source>
        <dbReference type="ARBA" id="ARBA00023136"/>
    </source>
</evidence>
<evidence type="ECO:0000259" key="8">
    <source>
        <dbReference type="Pfam" id="PF02687"/>
    </source>
</evidence>
<dbReference type="Proteomes" id="UP001596047">
    <property type="component" value="Unassembled WGS sequence"/>
</dbReference>
<dbReference type="InterPro" id="IPR003838">
    <property type="entry name" value="ABC3_permease_C"/>
</dbReference>
<feature type="domain" description="ABC3 transporter permease C-terminal" evidence="8">
    <location>
        <begin position="277"/>
        <end position="405"/>
    </location>
</feature>
<dbReference type="InterPro" id="IPR025857">
    <property type="entry name" value="MacB_PCD"/>
</dbReference>
<name>A0ABW0W804_9BACL</name>
<dbReference type="RefSeq" id="WP_379191478.1">
    <property type="nucleotide sequence ID" value="NZ_JBHSOW010000106.1"/>
</dbReference>
<organism evidence="10 11">
    <name type="scientific">Paenibacillus solisilvae</name>
    <dbReference type="NCBI Taxonomy" id="2486751"/>
    <lineage>
        <taxon>Bacteria</taxon>
        <taxon>Bacillati</taxon>
        <taxon>Bacillota</taxon>
        <taxon>Bacilli</taxon>
        <taxon>Bacillales</taxon>
        <taxon>Paenibacillaceae</taxon>
        <taxon>Paenibacillus</taxon>
    </lineage>
</organism>
<evidence type="ECO:0000256" key="3">
    <source>
        <dbReference type="ARBA" id="ARBA00022692"/>
    </source>
</evidence>
<evidence type="ECO:0000313" key="11">
    <source>
        <dbReference type="Proteomes" id="UP001596047"/>
    </source>
</evidence>
<keyword evidence="5 7" id="KW-0472">Membrane</keyword>
<comment type="subcellular location">
    <subcellularLocation>
        <location evidence="1">Cell membrane</location>
        <topology evidence="1">Multi-pass membrane protein</topology>
    </subcellularLocation>
</comment>
<proteinExistence type="inferred from homology"/>
<dbReference type="Pfam" id="PF12704">
    <property type="entry name" value="MacB_PCD"/>
    <property type="match status" value="1"/>
</dbReference>
<protein>
    <submittedName>
        <fullName evidence="10">ABC transporter permease</fullName>
    </submittedName>
</protein>